<protein>
    <submittedName>
        <fullName evidence="1">Uncharacterized protein</fullName>
    </submittedName>
</protein>
<dbReference type="SUPFAM" id="SSF48295">
    <property type="entry name" value="TrpR-like"/>
    <property type="match status" value="1"/>
</dbReference>
<dbReference type="EMBL" id="PEVA01000050">
    <property type="protein sequence ID" value="PIV08714.1"/>
    <property type="molecule type" value="Genomic_DNA"/>
</dbReference>
<comment type="caution">
    <text evidence="1">The sequence shown here is derived from an EMBL/GenBank/DDBJ whole genome shotgun (WGS) entry which is preliminary data.</text>
</comment>
<evidence type="ECO:0000313" key="1">
    <source>
        <dbReference type="EMBL" id="PIV08714.1"/>
    </source>
</evidence>
<reference evidence="2" key="1">
    <citation type="submission" date="2017-09" db="EMBL/GenBank/DDBJ databases">
        <title>Depth-based differentiation of microbial function through sediment-hosted aquifers and enrichment of novel symbionts in the deep terrestrial subsurface.</title>
        <authorList>
            <person name="Probst A.J."/>
            <person name="Ladd B."/>
            <person name="Jarett J.K."/>
            <person name="Geller-Mcgrath D.E."/>
            <person name="Sieber C.M.K."/>
            <person name="Emerson J.B."/>
            <person name="Anantharaman K."/>
            <person name="Thomas B.C."/>
            <person name="Malmstrom R."/>
            <person name="Stieglmeier M."/>
            <person name="Klingl A."/>
            <person name="Woyke T."/>
            <person name="Ryan C.M."/>
            <person name="Banfield J.F."/>
        </authorList>
    </citation>
    <scope>NUCLEOTIDE SEQUENCE [LARGE SCALE GENOMIC DNA]</scope>
</reference>
<sequence length="144" mass="16669">MVRYSKRSISTTVSDRLIEILSSLLLRKNKNELKLVLDLLLTKAERTMILKRIGIQYMLLKKNDKGLICEILKVSSSTVAYYAIQLETQKEELASLLKSILLSEKMSGMLEDIIANILIQPHLYGSHKRIESNYKILKERKKYL</sequence>
<dbReference type="Gene3D" id="1.10.1270.10">
    <property type="entry name" value="TrpR-like"/>
    <property type="match status" value="1"/>
</dbReference>
<dbReference type="Proteomes" id="UP000230119">
    <property type="component" value="Unassembled WGS sequence"/>
</dbReference>
<evidence type="ECO:0000313" key="2">
    <source>
        <dbReference type="Proteomes" id="UP000230119"/>
    </source>
</evidence>
<dbReference type="AlphaFoldDB" id="A0A2M7BTA4"/>
<accession>A0A2M7BTA4</accession>
<proteinExistence type="predicted"/>
<dbReference type="InterPro" id="IPR010921">
    <property type="entry name" value="Trp_repressor/repl_initiator"/>
</dbReference>
<name>A0A2M7BTA4_9BACT</name>
<organism evidence="1 2">
    <name type="scientific">Candidatus Roizmanbacteria bacterium CG03_land_8_20_14_0_80_39_12</name>
    <dbReference type="NCBI Taxonomy" id="1974847"/>
    <lineage>
        <taxon>Bacteria</taxon>
        <taxon>Candidatus Roizmaniibacteriota</taxon>
    </lineage>
</organism>
<dbReference type="InterPro" id="IPR038116">
    <property type="entry name" value="TrpR-like_sf"/>
</dbReference>
<dbReference type="GO" id="GO:0043565">
    <property type="term" value="F:sequence-specific DNA binding"/>
    <property type="evidence" value="ECO:0007669"/>
    <property type="project" value="InterPro"/>
</dbReference>
<gene>
    <name evidence="1" type="ORF">COS52_01255</name>
</gene>